<dbReference type="Pfam" id="PF03591">
    <property type="entry name" value="AzlC"/>
    <property type="match status" value="1"/>
</dbReference>
<feature type="transmembrane region" description="Helical" evidence="8">
    <location>
        <begin position="45"/>
        <end position="67"/>
    </location>
</feature>
<dbReference type="InterPro" id="IPR011606">
    <property type="entry name" value="Brnchd-chn_aa_trnsp_permease"/>
</dbReference>
<evidence type="ECO:0000256" key="1">
    <source>
        <dbReference type="ARBA" id="ARBA00004651"/>
    </source>
</evidence>
<evidence type="ECO:0000256" key="2">
    <source>
        <dbReference type="ARBA" id="ARBA00010735"/>
    </source>
</evidence>
<reference evidence="9 10" key="1">
    <citation type="submission" date="2016-11" db="EMBL/GenBank/DDBJ databases">
        <authorList>
            <person name="Jaros S."/>
            <person name="Januszkiewicz K."/>
            <person name="Wedrychowicz H."/>
        </authorList>
    </citation>
    <scope>NUCLEOTIDE SEQUENCE [LARGE SCALE GENOMIC DNA]</scope>
    <source>
        <strain evidence="9 10">ATCC 23634</strain>
    </source>
</reference>
<dbReference type="PANTHER" id="PTHR34979">
    <property type="entry name" value="INNER MEMBRANE PROTEIN YGAZ"/>
    <property type="match status" value="1"/>
</dbReference>
<evidence type="ECO:0000256" key="4">
    <source>
        <dbReference type="ARBA" id="ARBA00022475"/>
    </source>
</evidence>
<protein>
    <submittedName>
        <fullName evidence="9">4-azaleucine resistance probable transporter AzlC</fullName>
    </submittedName>
</protein>
<evidence type="ECO:0000313" key="10">
    <source>
        <dbReference type="Proteomes" id="UP000183447"/>
    </source>
</evidence>
<keyword evidence="7 8" id="KW-0472">Membrane</keyword>
<dbReference type="EMBL" id="FPKU01000002">
    <property type="protein sequence ID" value="SFZ85716.1"/>
    <property type="molecule type" value="Genomic_DNA"/>
</dbReference>
<feature type="transmembrane region" description="Helical" evidence="8">
    <location>
        <begin position="74"/>
        <end position="96"/>
    </location>
</feature>
<dbReference type="AlphaFoldDB" id="A0A1K2I1T5"/>
<comment type="subcellular location">
    <subcellularLocation>
        <location evidence="1">Cell membrane</location>
        <topology evidence="1">Multi-pass membrane protein</topology>
    </subcellularLocation>
</comment>
<keyword evidence="5 8" id="KW-0812">Transmembrane</keyword>
<sequence length="242" mass="25191">MQTDPVTSSSFARELVRGLKACAPLALSVSVYGLVWGVLAGQAGLSILEVLAMSGLVFAGASQFVALDLWTPSALPIGALIAAAAVVNLRMMLMTATLRPTLASLPRWQGLLATLLTTDETWALTIGQRPAGRDSAGFFVGAGLMLWTTWLAVTLAGRLLGAAIAEPESLGLDFAFTATFIALLLGMWKGRADLVPWIVGGGVAVLVTRLVPGEWHILAGGLCGSLAGAIAETIGRRREARP</sequence>
<keyword evidence="10" id="KW-1185">Reference proteome</keyword>
<dbReference type="GO" id="GO:1903785">
    <property type="term" value="P:L-valine transmembrane transport"/>
    <property type="evidence" value="ECO:0007669"/>
    <property type="project" value="TreeGrafter"/>
</dbReference>
<name>A0A1K2I1T5_9HYPH</name>
<dbReference type="OrthoDB" id="9803444at2"/>
<keyword evidence="4" id="KW-1003">Cell membrane</keyword>
<dbReference type="Proteomes" id="UP000183447">
    <property type="component" value="Unassembled WGS sequence"/>
</dbReference>
<dbReference type="RefSeq" id="WP_072344307.1">
    <property type="nucleotide sequence ID" value="NZ_FPKU01000002.1"/>
</dbReference>
<feature type="transmembrane region" description="Helical" evidence="8">
    <location>
        <begin position="21"/>
        <end position="39"/>
    </location>
</feature>
<evidence type="ECO:0000256" key="5">
    <source>
        <dbReference type="ARBA" id="ARBA00022692"/>
    </source>
</evidence>
<keyword evidence="3" id="KW-0813">Transport</keyword>
<gene>
    <name evidence="9" type="ORF">SAMN02983003_2885</name>
</gene>
<evidence type="ECO:0000256" key="6">
    <source>
        <dbReference type="ARBA" id="ARBA00022989"/>
    </source>
</evidence>
<keyword evidence="6 8" id="KW-1133">Transmembrane helix</keyword>
<feature type="transmembrane region" description="Helical" evidence="8">
    <location>
        <begin position="194"/>
        <end position="211"/>
    </location>
</feature>
<dbReference type="STRING" id="665118.SAMN02983003_2885"/>
<dbReference type="GO" id="GO:0005886">
    <property type="term" value="C:plasma membrane"/>
    <property type="evidence" value="ECO:0007669"/>
    <property type="project" value="UniProtKB-SubCell"/>
</dbReference>
<organism evidence="9 10">
    <name type="scientific">Devosia enhydra</name>
    <dbReference type="NCBI Taxonomy" id="665118"/>
    <lineage>
        <taxon>Bacteria</taxon>
        <taxon>Pseudomonadati</taxon>
        <taxon>Pseudomonadota</taxon>
        <taxon>Alphaproteobacteria</taxon>
        <taxon>Hyphomicrobiales</taxon>
        <taxon>Devosiaceae</taxon>
        <taxon>Devosia</taxon>
    </lineage>
</organism>
<proteinExistence type="inferred from homology"/>
<evidence type="ECO:0000313" key="9">
    <source>
        <dbReference type="EMBL" id="SFZ85716.1"/>
    </source>
</evidence>
<feature type="transmembrane region" description="Helical" evidence="8">
    <location>
        <begin position="217"/>
        <end position="235"/>
    </location>
</feature>
<comment type="similarity">
    <text evidence="2">Belongs to the AzlC family.</text>
</comment>
<dbReference type="PANTHER" id="PTHR34979:SF1">
    <property type="entry name" value="INNER MEMBRANE PROTEIN YGAZ"/>
    <property type="match status" value="1"/>
</dbReference>
<evidence type="ECO:0000256" key="7">
    <source>
        <dbReference type="ARBA" id="ARBA00023136"/>
    </source>
</evidence>
<evidence type="ECO:0000256" key="3">
    <source>
        <dbReference type="ARBA" id="ARBA00022448"/>
    </source>
</evidence>
<feature type="transmembrane region" description="Helical" evidence="8">
    <location>
        <begin position="138"/>
        <end position="164"/>
    </location>
</feature>
<evidence type="ECO:0000256" key="8">
    <source>
        <dbReference type="SAM" id="Phobius"/>
    </source>
</evidence>
<accession>A0A1K2I1T5</accession>
<feature type="transmembrane region" description="Helical" evidence="8">
    <location>
        <begin position="170"/>
        <end position="187"/>
    </location>
</feature>